<protein>
    <submittedName>
        <fullName evidence="1">Uncharacterized protein</fullName>
    </submittedName>
</protein>
<name>A0A8S1RPK5_9CILI</name>
<dbReference type="AlphaFoldDB" id="A0A8S1RPK5"/>
<gene>
    <name evidence="1" type="ORF">PSON_ATCC_30995.1.T2650009</name>
</gene>
<sequence>MLQKIKKSINNNFCKLISTKQVKKNSRNYTIELLFIVLQKYQSRVKSNTITQLIGNDDLIIMLQALQSENSIEMYLQQVVQLMGEQITVSILNIQFLSLTSYLPEYGLIQEYFEDIDDISQFNTLYQLTLNINTKLTNNFNIEFENRHIQKINDEIFLITSSNMQTQYLSKIALILTNGINSLRQKYLEFFKFIK</sequence>
<organism evidence="1 2">
    <name type="scientific">Paramecium sonneborni</name>
    <dbReference type="NCBI Taxonomy" id="65129"/>
    <lineage>
        <taxon>Eukaryota</taxon>
        <taxon>Sar</taxon>
        <taxon>Alveolata</taxon>
        <taxon>Ciliophora</taxon>
        <taxon>Intramacronucleata</taxon>
        <taxon>Oligohymenophorea</taxon>
        <taxon>Peniculida</taxon>
        <taxon>Parameciidae</taxon>
        <taxon>Paramecium</taxon>
    </lineage>
</organism>
<dbReference type="Proteomes" id="UP000692954">
    <property type="component" value="Unassembled WGS sequence"/>
</dbReference>
<comment type="caution">
    <text evidence="1">The sequence shown here is derived from an EMBL/GenBank/DDBJ whole genome shotgun (WGS) entry which is preliminary data.</text>
</comment>
<reference evidence="1" key="1">
    <citation type="submission" date="2021-01" db="EMBL/GenBank/DDBJ databases">
        <authorList>
            <consortium name="Genoscope - CEA"/>
            <person name="William W."/>
        </authorList>
    </citation>
    <scope>NUCLEOTIDE SEQUENCE</scope>
</reference>
<evidence type="ECO:0000313" key="1">
    <source>
        <dbReference type="EMBL" id="CAD8130138.1"/>
    </source>
</evidence>
<evidence type="ECO:0000313" key="2">
    <source>
        <dbReference type="Proteomes" id="UP000692954"/>
    </source>
</evidence>
<dbReference type="EMBL" id="CAJJDN010000265">
    <property type="protein sequence ID" value="CAD8130138.1"/>
    <property type="molecule type" value="Genomic_DNA"/>
</dbReference>
<accession>A0A8S1RPK5</accession>
<proteinExistence type="predicted"/>
<keyword evidence="2" id="KW-1185">Reference proteome</keyword>